<dbReference type="PROSITE" id="PS51747">
    <property type="entry name" value="CYT_DCMP_DEAMINASES_2"/>
    <property type="match status" value="1"/>
</dbReference>
<dbReference type="Proteomes" id="UP000838672">
    <property type="component" value="Unassembled WGS sequence"/>
</dbReference>
<gene>
    <name evidence="4" type="primary">tadA_3</name>
    <name evidence="4" type="ORF">VST7929_03206</name>
</gene>
<dbReference type="PANTHER" id="PTHR11079">
    <property type="entry name" value="CYTOSINE DEAMINASE FAMILY MEMBER"/>
    <property type="match status" value="1"/>
</dbReference>
<keyword evidence="5" id="KW-1185">Reference proteome</keyword>
<dbReference type="Gene3D" id="3.40.140.10">
    <property type="entry name" value="Cytidine Deaminase, domain 2"/>
    <property type="match status" value="1"/>
</dbReference>
<keyword evidence="4" id="KW-0378">Hydrolase</keyword>
<dbReference type="EMBL" id="CAKLDI010000002">
    <property type="protein sequence ID" value="CAH0535732.1"/>
    <property type="molecule type" value="Genomic_DNA"/>
</dbReference>
<dbReference type="InterPro" id="IPR016193">
    <property type="entry name" value="Cytidine_deaminase-like"/>
</dbReference>
<evidence type="ECO:0000256" key="1">
    <source>
        <dbReference type="ARBA" id="ARBA00022723"/>
    </source>
</evidence>
<comment type="caution">
    <text evidence="4">The sequence shown here is derived from an EMBL/GenBank/DDBJ whole genome shotgun (WGS) entry which is preliminary data.</text>
</comment>
<dbReference type="EC" id="3.5.4.33" evidence="4"/>
<keyword evidence="2" id="KW-0862">Zinc</keyword>
<organism evidence="4 5">
    <name type="scientific">Vibrio stylophorae</name>
    <dbReference type="NCBI Taxonomy" id="659351"/>
    <lineage>
        <taxon>Bacteria</taxon>
        <taxon>Pseudomonadati</taxon>
        <taxon>Pseudomonadota</taxon>
        <taxon>Gammaproteobacteria</taxon>
        <taxon>Vibrionales</taxon>
        <taxon>Vibrionaceae</taxon>
        <taxon>Vibrio</taxon>
    </lineage>
</organism>
<sequence length="224" mass="24412">MKIDACWLAVNIGASYVEFIINIMAPTMSHEFPALCSAQTPITDALLNAIAHMPTASLSSLIDKGLYATLNDADFMRIAVLLAKKSHEEGGCPIGAVIVDNHSKRIVGKGHNTLVQENHPYNHGETAAIRDAGRIDFSQTTLYTSLSPCDVCATLIYMRGFSRVVVGDITNASGNEAMLREKGVRVDILEDKLGIAQYQTYRHASPQLDLEDWRGVAAVQSENH</sequence>
<evidence type="ECO:0000259" key="3">
    <source>
        <dbReference type="PROSITE" id="PS51747"/>
    </source>
</evidence>
<dbReference type="SUPFAM" id="SSF53927">
    <property type="entry name" value="Cytidine deaminase-like"/>
    <property type="match status" value="1"/>
</dbReference>
<proteinExistence type="predicted"/>
<protein>
    <submittedName>
        <fullName evidence="4">tRNA-specific adenosine deaminase</fullName>
        <ecNumber evidence="4">3.5.4.33</ecNumber>
    </submittedName>
</protein>
<dbReference type="Pfam" id="PF00383">
    <property type="entry name" value="dCMP_cyt_deam_1"/>
    <property type="match status" value="1"/>
</dbReference>
<reference evidence="4" key="1">
    <citation type="submission" date="2021-11" db="EMBL/GenBank/DDBJ databases">
        <authorList>
            <person name="Rodrigo-Torres L."/>
            <person name="Arahal R. D."/>
            <person name="Lucena T."/>
        </authorList>
    </citation>
    <scope>NUCLEOTIDE SEQUENCE</scope>
    <source>
        <strain evidence="4">CECT 7929</strain>
    </source>
</reference>
<dbReference type="GO" id="GO:0052717">
    <property type="term" value="F:tRNA-specific adenosine-34 deaminase activity"/>
    <property type="evidence" value="ECO:0007669"/>
    <property type="project" value="UniProtKB-EC"/>
</dbReference>
<feature type="domain" description="CMP/dCMP-type deaminase" evidence="3">
    <location>
        <begin position="70"/>
        <end position="187"/>
    </location>
</feature>
<dbReference type="CDD" id="cd01285">
    <property type="entry name" value="nucleoside_deaminase"/>
    <property type="match status" value="1"/>
</dbReference>
<name>A0ABN8E0R1_9VIBR</name>
<dbReference type="PANTHER" id="PTHR11079:SF179">
    <property type="entry name" value="TRNA(ADENINE(34)) DEAMINASE, CHLOROPLASTIC"/>
    <property type="match status" value="1"/>
</dbReference>
<dbReference type="PROSITE" id="PS00903">
    <property type="entry name" value="CYT_DCMP_DEAMINASES_1"/>
    <property type="match status" value="1"/>
</dbReference>
<evidence type="ECO:0000256" key="2">
    <source>
        <dbReference type="ARBA" id="ARBA00022833"/>
    </source>
</evidence>
<keyword evidence="1" id="KW-0479">Metal-binding</keyword>
<evidence type="ECO:0000313" key="5">
    <source>
        <dbReference type="Proteomes" id="UP000838672"/>
    </source>
</evidence>
<dbReference type="InterPro" id="IPR002125">
    <property type="entry name" value="CMP_dCMP_dom"/>
</dbReference>
<dbReference type="InterPro" id="IPR016192">
    <property type="entry name" value="APOBEC/CMP_deaminase_Zn-bd"/>
</dbReference>
<evidence type="ECO:0000313" key="4">
    <source>
        <dbReference type="EMBL" id="CAH0535732.1"/>
    </source>
</evidence>
<accession>A0ABN8E0R1</accession>